<evidence type="ECO:0000256" key="3">
    <source>
        <dbReference type="ARBA" id="ARBA00022729"/>
    </source>
</evidence>
<evidence type="ECO:0000313" key="5">
    <source>
        <dbReference type="EMBL" id="MDX8479900.1"/>
    </source>
</evidence>
<evidence type="ECO:0000256" key="1">
    <source>
        <dbReference type="ARBA" id="ARBA00004418"/>
    </source>
</evidence>
<keyword evidence="6" id="KW-1185">Reference proteome</keyword>
<organism evidence="5 6">
    <name type="scientific">Mesorhizobium album</name>
    <dbReference type="NCBI Taxonomy" id="3072314"/>
    <lineage>
        <taxon>Bacteria</taxon>
        <taxon>Pseudomonadati</taxon>
        <taxon>Pseudomonadota</taxon>
        <taxon>Alphaproteobacteria</taxon>
        <taxon>Hyphomicrobiales</taxon>
        <taxon>Phyllobacteriaceae</taxon>
        <taxon>Mesorhizobium</taxon>
    </lineage>
</organism>
<dbReference type="SUPFAM" id="SSF53850">
    <property type="entry name" value="Periplasmic binding protein-like II"/>
    <property type="match status" value="1"/>
</dbReference>
<evidence type="ECO:0000313" key="6">
    <source>
        <dbReference type="Proteomes" id="UP001287059"/>
    </source>
</evidence>
<evidence type="ECO:0000256" key="2">
    <source>
        <dbReference type="ARBA" id="ARBA00010742"/>
    </source>
</evidence>
<dbReference type="PANTHER" id="PTHR30024">
    <property type="entry name" value="ALIPHATIC SULFONATES-BINDING PROTEIN-RELATED"/>
    <property type="match status" value="1"/>
</dbReference>
<feature type="domain" description="SsuA/THI5-like" evidence="4">
    <location>
        <begin position="25"/>
        <end position="224"/>
    </location>
</feature>
<comment type="similarity">
    <text evidence="2">Belongs to the bacterial solute-binding protein SsuA/TauA family.</text>
</comment>
<proteinExistence type="inferred from homology"/>
<sequence>MAIDTTASAFTPIALRLAGGAQGFNWLPVFVADELGLFAKHGIAIEYKRLGSVDKATSAVLEGDADLAITPPEGAVANFVKGGELRIVAANAVRLPMSIVARPEIASLADLKGKRIGTSSLTEGTAIYTQIVLASQGLRYPGDYEFVLAGIHTKRWEALEAGEIDCAPQPAPWNFLAEDRGYKLIGEVNAFIPEIVFTAIIGRSSWLRANRDMVIRFVKALIEAHAITDDPMRQDVTLPIFQRITTPESPTLANRGLEYMRDMGMWPDRLAVPEKALRTTIDLMIRAKLLDEARCGEAMKVFDDSYLDAAA</sequence>
<reference evidence="5 6" key="1">
    <citation type="submission" date="2023-08" db="EMBL/GenBank/DDBJ databases">
        <title>Implementing the SeqCode for naming new Mesorhizobium species isolated from Vachellia karroo root nodules.</title>
        <authorList>
            <person name="Van Lill M."/>
        </authorList>
    </citation>
    <scope>NUCLEOTIDE SEQUENCE [LARGE SCALE GENOMIC DNA]</scope>
    <source>
        <strain evidence="5 6">VK24D</strain>
    </source>
</reference>
<name>A0ABU4Y1E2_9HYPH</name>
<dbReference type="RefSeq" id="WP_320288214.1">
    <property type="nucleotide sequence ID" value="NZ_JAVIIW010000016.1"/>
</dbReference>
<dbReference type="EMBL" id="JAVIIW010000016">
    <property type="protein sequence ID" value="MDX8479900.1"/>
    <property type="molecule type" value="Genomic_DNA"/>
</dbReference>
<dbReference type="InterPro" id="IPR015168">
    <property type="entry name" value="SsuA/THI5"/>
</dbReference>
<protein>
    <submittedName>
        <fullName evidence="5">ABC transporter substrate-binding protein</fullName>
    </submittedName>
</protein>
<dbReference type="Gene3D" id="3.40.190.10">
    <property type="entry name" value="Periplasmic binding protein-like II"/>
    <property type="match status" value="2"/>
</dbReference>
<comment type="caution">
    <text evidence="5">The sequence shown here is derived from an EMBL/GenBank/DDBJ whole genome shotgun (WGS) entry which is preliminary data.</text>
</comment>
<dbReference type="Pfam" id="PF09084">
    <property type="entry name" value="NMT1"/>
    <property type="match status" value="1"/>
</dbReference>
<accession>A0ABU4Y1E2</accession>
<comment type="subcellular location">
    <subcellularLocation>
        <location evidence="1">Periplasm</location>
    </subcellularLocation>
</comment>
<gene>
    <name evidence="5" type="ORF">RFN28_15625</name>
</gene>
<evidence type="ECO:0000259" key="4">
    <source>
        <dbReference type="Pfam" id="PF09084"/>
    </source>
</evidence>
<keyword evidence="3" id="KW-0732">Signal</keyword>
<dbReference type="PANTHER" id="PTHR30024:SF47">
    <property type="entry name" value="TAURINE-BINDING PERIPLASMIC PROTEIN"/>
    <property type="match status" value="1"/>
</dbReference>
<dbReference type="Proteomes" id="UP001287059">
    <property type="component" value="Unassembled WGS sequence"/>
</dbReference>